<dbReference type="RefSeq" id="WP_129121504.1">
    <property type="nucleotide sequence ID" value="NZ_PEIB01000004.1"/>
</dbReference>
<name>A0A4Q0YSD3_9GAMM</name>
<evidence type="ECO:0000313" key="2">
    <source>
        <dbReference type="Proteomes" id="UP000290287"/>
    </source>
</evidence>
<dbReference type="OrthoDB" id="5913251at2"/>
<dbReference type="EMBL" id="PEIB01000004">
    <property type="protein sequence ID" value="RXJ74147.1"/>
    <property type="molecule type" value="Genomic_DNA"/>
</dbReference>
<keyword evidence="2" id="KW-1185">Reference proteome</keyword>
<comment type="caution">
    <text evidence="1">The sequence shown here is derived from an EMBL/GenBank/DDBJ whole genome shotgun (WGS) entry which is preliminary data.</text>
</comment>
<dbReference type="Proteomes" id="UP000290287">
    <property type="component" value="Unassembled WGS sequence"/>
</dbReference>
<reference evidence="1 2" key="1">
    <citation type="submission" date="2017-10" db="EMBL/GenBank/DDBJ databases">
        <title>Nyctiphanis sp. nov., isolated from the stomach of the euphausiid Nyctiphanes simplex (Hansen, 1911) in the Gulf of California.</title>
        <authorList>
            <person name="Gomez-Gil B."/>
            <person name="Aguilar-Mendez M."/>
            <person name="Lopez-Cortes A."/>
            <person name="Gomez-Gutierrez J."/>
            <person name="Roque A."/>
            <person name="Lang E."/>
            <person name="Gonzalez-Castillo A."/>
        </authorList>
    </citation>
    <scope>NUCLEOTIDE SEQUENCE [LARGE SCALE GENOMIC DNA]</scope>
    <source>
        <strain evidence="1 2">CAIM 600</strain>
    </source>
</reference>
<sequence>MIRKLVFVVSILSVFMTIQWIMNDDVAQGSNNVENYAVETPSINEQRNNEENAPISDNLEVKMFSVYFNSEVSTAGQALGTLEYRFNLALKPQRQGEQYLGRVYDIKWPELEAVYSKPDTLAFKTQFKNGQFTQVDLLGLDDKHPLAMIRPLLAQMSYSEGVTQLQLEGGMYTFKFKRLDNKTLTRTRLESAENESVLDVLSESDDWHMIHDDAGFPLTMKMSHAREVRYPPNVLAISQKAFASRVADSVSLSWQSEQFDSGANSAYFVRATERPDEAPAITNENLRENLSQLASNTLISKVRSLVSFLYFKERDFRGSFCSTIP</sequence>
<dbReference type="AlphaFoldDB" id="A0A4Q0YSD3"/>
<organism evidence="1 2">
    <name type="scientific">Veronia nyctiphanis</name>
    <dbReference type="NCBI Taxonomy" id="1278244"/>
    <lineage>
        <taxon>Bacteria</taxon>
        <taxon>Pseudomonadati</taxon>
        <taxon>Pseudomonadota</taxon>
        <taxon>Gammaproteobacteria</taxon>
        <taxon>Vibrionales</taxon>
        <taxon>Vibrionaceae</taxon>
        <taxon>Veronia</taxon>
    </lineage>
</organism>
<accession>A0A4Q0YSD3</accession>
<evidence type="ECO:0000313" key="1">
    <source>
        <dbReference type="EMBL" id="RXJ74147.1"/>
    </source>
</evidence>
<gene>
    <name evidence="1" type="ORF">CS022_05890</name>
</gene>
<proteinExistence type="predicted"/>
<protein>
    <submittedName>
        <fullName evidence="1">Uncharacterized protein</fullName>
    </submittedName>
</protein>